<keyword evidence="2" id="KW-1185">Reference proteome</keyword>
<reference evidence="1 2" key="1">
    <citation type="submission" date="2014-10" db="EMBL/GenBank/DDBJ databases">
        <title>Draft genome of the hookworm Ancylostoma caninum.</title>
        <authorList>
            <person name="Mitreva M."/>
        </authorList>
    </citation>
    <scope>NUCLEOTIDE SEQUENCE [LARGE SCALE GENOMIC DNA]</scope>
    <source>
        <strain evidence="1 2">Baltimore</strain>
    </source>
</reference>
<evidence type="ECO:0000313" key="1">
    <source>
        <dbReference type="EMBL" id="RCN32722.1"/>
    </source>
</evidence>
<evidence type="ECO:0000313" key="2">
    <source>
        <dbReference type="Proteomes" id="UP000252519"/>
    </source>
</evidence>
<comment type="caution">
    <text evidence="1">The sequence shown here is derived from an EMBL/GenBank/DDBJ whole genome shotgun (WGS) entry which is preliminary data.</text>
</comment>
<sequence length="245" mass="28335">MQNQDSDLLFTAEDSLKIDVRSIGVHNLGQAYVNFTNADLNENVENKKEKTVETLIKDLYATIGKNLHDRFENSEVILNPIFAYISHLEQRSPRLNTYCNVPNPYDDFVAFYNALNSSVPNFDNWPTDIKDDYSSLRLYSILLNNADRLRVPSKVVQVKPEKLVKQWMQPLPGLGSSPRKSSSFIQEENLLKEIWENLRKDNLEKTAELRVRRELTLYGLQRKKDTDMLRDSLLSAELTKANLLQ</sequence>
<proteinExistence type="predicted"/>
<gene>
    <name evidence="1" type="ORF">ANCCAN_21462</name>
</gene>
<accession>A0A368FKZ4</accession>
<name>A0A368FKZ4_ANCCA</name>
<dbReference type="OrthoDB" id="5809221at2759"/>
<dbReference type="Proteomes" id="UP000252519">
    <property type="component" value="Unassembled WGS sequence"/>
</dbReference>
<organism evidence="1 2">
    <name type="scientific">Ancylostoma caninum</name>
    <name type="common">Dog hookworm</name>
    <dbReference type="NCBI Taxonomy" id="29170"/>
    <lineage>
        <taxon>Eukaryota</taxon>
        <taxon>Metazoa</taxon>
        <taxon>Ecdysozoa</taxon>
        <taxon>Nematoda</taxon>
        <taxon>Chromadorea</taxon>
        <taxon>Rhabditida</taxon>
        <taxon>Rhabditina</taxon>
        <taxon>Rhabditomorpha</taxon>
        <taxon>Strongyloidea</taxon>
        <taxon>Ancylostomatidae</taxon>
        <taxon>Ancylostomatinae</taxon>
        <taxon>Ancylostoma</taxon>
    </lineage>
</organism>
<dbReference type="EMBL" id="JOJR01001041">
    <property type="protein sequence ID" value="RCN32722.1"/>
    <property type="molecule type" value="Genomic_DNA"/>
</dbReference>
<protein>
    <submittedName>
        <fullName evidence="1">Uncharacterized protein</fullName>
    </submittedName>
</protein>
<dbReference type="AlphaFoldDB" id="A0A368FKZ4"/>
<dbReference type="STRING" id="29170.A0A368FKZ4"/>